<organism evidence="2 3">
    <name type="scientific">Candidatus Cryptobacteroides gallistercoris</name>
    <dbReference type="NCBI Taxonomy" id="2840765"/>
    <lineage>
        <taxon>Bacteria</taxon>
        <taxon>Pseudomonadati</taxon>
        <taxon>Bacteroidota</taxon>
        <taxon>Bacteroidia</taxon>
        <taxon>Bacteroidales</taxon>
        <taxon>Candidatus Cryptobacteroides</taxon>
    </lineage>
</organism>
<accession>A0A940DRI7</accession>
<name>A0A940DRI7_9BACT</name>
<protein>
    <submittedName>
        <fullName evidence="2">DUF3109 family protein</fullName>
    </submittedName>
</protein>
<sequence length="199" mass="22584">MNGHGAIIQIDDCLVSEEILTEYFSCDYGRCRGCCCIIGDSGAPLLECELEPIEKNYPVFSPLMRQAGRDAVGDKGFFEIDMDGDMVTPLVPGSEECAYTCFDGEGNCFCSMERCWSGGRTDFRKPISCWLYPIRVSVLGNGMRALNLHRWDICRDAFAKGRREKVRVFEFLREPLEHFFGKEFYSALEEASRIFTARS</sequence>
<gene>
    <name evidence="2" type="ORF">IAC07_08585</name>
</gene>
<evidence type="ECO:0000313" key="2">
    <source>
        <dbReference type="EMBL" id="MBO8454760.1"/>
    </source>
</evidence>
<dbReference type="EMBL" id="JADIMJ010000130">
    <property type="protein sequence ID" value="MBO8454760.1"/>
    <property type="molecule type" value="Genomic_DNA"/>
</dbReference>
<dbReference type="Pfam" id="PF11307">
    <property type="entry name" value="DUF3109"/>
    <property type="match status" value="1"/>
</dbReference>
<reference evidence="2" key="2">
    <citation type="journal article" date="2021" name="PeerJ">
        <title>Extensive microbial diversity within the chicken gut microbiome revealed by metagenomics and culture.</title>
        <authorList>
            <person name="Gilroy R."/>
            <person name="Ravi A."/>
            <person name="Getino M."/>
            <person name="Pursley I."/>
            <person name="Horton D.L."/>
            <person name="Alikhan N.F."/>
            <person name="Baker D."/>
            <person name="Gharbi K."/>
            <person name="Hall N."/>
            <person name="Watson M."/>
            <person name="Adriaenssens E.M."/>
            <person name="Foster-Nyarko E."/>
            <person name="Jarju S."/>
            <person name="Secka A."/>
            <person name="Antonio M."/>
            <person name="Oren A."/>
            <person name="Chaudhuri R.R."/>
            <person name="La Ragione R."/>
            <person name="Hildebrand F."/>
            <person name="Pallen M.J."/>
        </authorList>
    </citation>
    <scope>NUCLEOTIDE SEQUENCE</scope>
    <source>
        <strain evidence="2">F1-3629</strain>
    </source>
</reference>
<evidence type="ECO:0000256" key="1">
    <source>
        <dbReference type="ARBA" id="ARBA00093770"/>
    </source>
</evidence>
<proteinExistence type="inferred from homology"/>
<dbReference type="Proteomes" id="UP000771749">
    <property type="component" value="Unassembled WGS sequence"/>
</dbReference>
<dbReference type="AlphaFoldDB" id="A0A940DRI7"/>
<evidence type="ECO:0000313" key="3">
    <source>
        <dbReference type="Proteomes" id="UP000771749"/>
    </source>
</evidence>
<comment type="caution">
    <text evidence="2">The sequence shown here is derived from an EMBL/GenBank/DDBJ whole genome shotgun (WGS) entry which is preliminary data.</text>
</comment>
<comment type="similarity">
    <text evidence="1">Belongs to the Rv0495c family.</text>
</comment>
<reference evidence="2" key="1">
    <citation type="submission" date="2020-10" db="EMBL/GenBank/DDBJ databases">
        <authorList>
            <person name="Gilroy R."/>
        </authorList>
    </citation>
    <scope>NUCLEOTIDE SEQUENCE</scope>
    <source>
        <strain evidence="2">F1-3629</strain>
    </source>
</reference>
<dbReference type="InterPro" id="IPR021458">
    <property type="entry name" value="Rv0495c"/>
</dbReference>